<sequence length="253" mass="27554">MALKDLIAQRSALAEDAIEQIIKNYVRYDPDEREIAFTPEFASLGNKGKILVYLVAIEGWSFVVDNPVVTETKPADLEDKLGIPGGSLRPTLKDLKDRHLVVSKGAGYSVRASSLSAIQRELDARAGDAPAPVRGRKTTKKAKTTATDSIEKLANGNPGEAGGTPATKEQKKRKSASGGDLKQTFSGWIAEGFFDKPKTLADVQARFHEEAILIPRTSIPKYLLAGVRDKALSRNKQDVNGKHLWVYQTKAKG</sequence>
<comment type="caution">
    <text evidence="2">The sequence shown here is derived from an EMBL/GenBank/DDBJ whole genome shotgun (WGS) entry which is preliminary data.</text>
</comment>
<dbReference type="OrthoDB" id="795321at2"/>
<evidence type="ECO:0000256" key="1">
    <source>
        <dbReference type="SAM" id="MobiDB-lite"/>
    </source>
</evidence>
<organism evidence="2 3">
    <name type="scientific">Labrys okinawensis</name>
    <dbReference type="NCBI Taxonomy" id="346911"/>
    <lineage>
        <taxon>Bacteria</taxon>
        <taxon>Pseudomonadati</taxon>
        <taxon>Pseudomonadota</taxon>
        <taxon>Alphaproteobacteria</taxon>
        <taxon>Hyphomicrobiales</taxon>
        <taxon>Xanthobacteraceae</taxon>
        <taxon>Labrys</taxon>
    </lineage>
</organism>
<proteinExistence type="predicted"/>
<name>A0A2S9QBQ2_9HYPH</name>
<gene>
    <name evidence="2" type="ORF">C5L14_15815</name>
</gene>
<evidence type="ECO:0000313" key="3">
    <source>
        <dbReference type="Proteomes" id="UP000237682"/>
    </source>
</evidence>
<protein>
    <submittedName>
        <fullName evidence="2">Uncharacterized protein</fullName>
    </submittedName>
</protein>
<reference evidence="2 3" key="1">
    <citation type="submission" date="2018-02" db="EMBL/GenBank/DDBJ databases">
        <title>Whole genome sequencing of endophytic bacterium.</title>
        <authorList>
            <person name="Eedara R."/>
            <person name="Podile A.R."/>
        </authorList>
    </citation>
    <scope>NUCLEOTIDE SEQUENCE [LARGE SCALE GENOMIC DNA]</scope>
    <source>
        <strain evidence="2 3">RP1T</strain>
    </source>
</reference>
<dbReference type="Proteomes" id="UP000237682">
    <property type="component" value="Unassembled WGS sequence"/>
</dbReference>
<feature type="region of interest" description="Disordered" evidence="1">
    <location>
        <begin position="123"/>
        <end position="180"/>
    </location>
</feature>
<dbReference type="AlphaFoldDB" id="A0A2S9QBQ2"/>
<dbReference type="RefSeq" id="WP_105862993.1">
    <property type="nucleotide sequence ID" value="NZ_PUEJ01000005.1"/>
</dbReference>
<evidence type="ECO:0000313" key="2">
    <source>
        <dbReference type="EMBL" id="PRH86768.1"/>
    </source>
</evidence>
<feature type="compositionally biased region" description="Basic residues" evidence="1">
    <location>
        <begin position="134"/>
        <end position="143"/>
    </location>
</feature>
<keyword evidence="3" id="KW-1185">Reference proteome</keyword>
<accession>A0A2S9QBQ2</accession>
<dbReference type="EMBL" id="PUEJ01000005">
    <property type="protein sequence ID" value="PRH86768.1"/>
    <property type="molecule type" value="Genomic_DNA"/>
</dbReference>